<evidence type="ECO:0000313" key="2">
    <source>
        <dbReference type="EMBL" id="SAL85010.1"/>
    </source>
</evidence>
<evidence type="ECO:0000313" key="3">
    <source>
        <dbReference type="Proteomes" id="UP000054925"/>
    </source>
</evidence>
<reference evidence="2" key="1">
    <citation type="submission" date="2016-01" db="EMBL/GenBank/DDBJ databases">
        <authorList>
            <person name="Peeters C."/>
        </authorList>
    </citation>
    <scope>NUCLEOTIDE SEQUENCE [LARGE SCALE GENOMIC DNA]</scope>
    <source>
        <strain evidence="2">LMG 22937</strain>
    </source>
</reference>
<dbReference type="AlphaFoldDB" id="A0A158KWN5"/>
<dbReference type="Proteomes" id="UP000054925">
    <property type="component" value="Unassembled WGS sequence"/>
</dbReference>
<keyword evidence="3" id="KW-1185">Reference proteome</keyword>
<gene>
    <name evidence="2" type="ORF">AWB67_06828</name>
</gene>
<dbReference type="EMBL" id="FCOL02000146">
    <property type="protein sequence ID" value="SAL85010.1"/>
    <property type="molecule type" value="Genomic_DNA"/>
</dbReference>
<feature type="region of interest" description="Disordered" evidence="1">
    <location>
        <begin position="39"/>
        <end position="67"/>
    </location>
</feature>
<name>A0A158KWN5_9BURK</name>
<protein>
    <submittedName>
        <fullName evidence="2">Uncharacterized protein</fullName>
    </submittedName>
</protein>
<sequence length="79" mass="8749">MSWEHNHYKATCIGCGHEGECIKSSDDWNRSETRYAGFANNDPDATAVGRKRADRRDSSPTCPQCGGTEVRIGPFLKTT</sequence>
<evidence type="ECO:0000256" key="1">
    <source>
        <dbReference type="SAM" id="MobiDB-lite"/>
    </source>
</evidence>
<accession>A0A158KWN5</accession>
<organism evidence="2 3">
    <name type="scientific">Caballeronia terrestris</name>
    <dbReference type="NCBI Taxonomy" id="1226301"/>
    <lineage>
        <taxon>Bacteria</taxon>
        <taxon>Pseudomonadati</taxon>
        <taxon>Pseudomonadota</taxon>
        <taxon>Betaproteobacteria</taxon>
        <taxon>Burkholderiales</taxon>
        <taxon>Burkholderiaceae</taxon>
        <taxon>Caballeronia</taxon>
    </lineage>
</organism>
<proteinExistence type="predicted"/>
<comment type="caution">
    <text evidence="2">The sequence shown here is derived from an EMBL/GenBank/DDBJ whole genome shotgun (WGS) entry which is preliminary data.</text>
</comment>